<protein>
    <submittedName>
        <fullName evidence="1">Uncharacterized protein</fullName>
    </submittedName>
</protein>
<dbReference type="OrthoDB" id="9804504at2"/>
<sequence>MRDGRDTTISLAFMTLQNRQHSFSDKSELADFIRWVSQSYVFGDWATHARNLMQLLPGPDKFLVRYEDLVASDETFIGIVDFFDPGNRLPRAHLSQLFKERDTVAERIKSQPAVNDQWGFGQTFEPGSMFHEWSLNRQGSSWREAWDAAAKRAFHETGATELLIEFGYETDPDWWRH</sequence>
<dbReference type="Gene3D" id="3.40.50.300">
    <property type="entry name" value="P-loop containing nucleotide triphosphate hydrolases"/>
    <property type="match status" value="1"/>
</dbReference>
<dbReference type="Proteomes" id="UP000095042">
    <property type="component" value="Unassembled WGS sequence"/>
</dbReference>
<dbReference type="AlphaFoldDB" id="A0A1E3W8X6"/>
<name>A0A1E3W8X6_9HYPH</name>
<gene>
    <name evidence="1" type="ORF">AUC71_02005</name>
</gene>
<dbReference type="SUPFAM" id="SSF52540">
    <property type="entry name" value="P-loop containing nucleoside triphosphate hydrolases"/>
    <property type="match status" value="1"/>
</dbReference>
<keyword evidence="2" id="KW-1185">Reference proteome</keyword>
<dbReference type="InterPro" id="IPR027417">
    <property type="entry name" value="P-loop_NTPase"/>
</dbReference>
<accession>A0A1E3W8X6</accession>
<evidence type="ECO:0000313" key="1">
    <source>
        <dbReference type="EMBL" id="ODS02226.1"/>
    </source>
</evidence>
<evidence type="ECO:0000313" key="2">
    <source>
        <dbReference type="Proteomes" id="UP000095042"/>
    </source>
</evidence>
<proteinExistence type="predicted"/>
<reference evidence="1 2" key="1">
    <citation type="journal article" date="2016" name="Environ. Microbiol.">
        <title>New Methyloceanibacter diversity from North Sea sediments includes methanotroph containing solely the soluble methane monooxygenase.</title>
        <authorList>
            <person name="Vekeman B."/>
            <person name="Kerckhof F.M."/>
            <person name="Cremers G."/>
            <person name="de Vos P."/>
            <person name="Vandamme P."/>
            <person name="Boon N."/>
            <person name="Op den Camp H.J."/>
            <person name="Heylen K."/>
        </authorList>
    </citation>
    <scope>NUCLEOTIDE SEQUENCE [LARGE SCALE GENOMIC DNA]</scope>
    <source>
        <strain evidence="1 2">R-67177</strain>
    </source>
</reference>
<dbReference type="EMBL" id="LPWD01000368">
    <property type="protein sequence ID" value="ODS02226.1"/>
    <property type="molecule type" value="Genomic_DNA"/>
</dbReference>
<dbReference type="RefSeq" id="WP_069624582.1">
    <property type="nucleotide sequence ID" value="NZ_LPWD01000368.1"/>
</dbReference>
<comment type="caution">
    <text evidence="1">The sequence shown here is derived from an EMBL/GenBank/DDBJ whole genome shotgun (WGS) entry which is preliminary data.</text>
</comment>
<organism evidence="1 2">
    <name type="scientific">Methyloceanibacter marginalis</name>
    <dbReference type="NCBI Taxonomy" id="1774971"/>
    <lineage>
        <taxon>Bacteria</taxon>
        <taxon>Pseudomonadati</taxon>
        <taxon>Pseudomonadota</taxon>
        <taxon>Alphaproteobacteria</taxon>
        <taxon>Hyphomicrobiales</taxon>
        <taxon>Hyphomicrobiaceae</taxon>
        <taxon>Methyloceanibacter</taxon>
    </lineage>
</organism>